<evidence type="ECO:0000256" key="3">
    <source>
        <dbReference type="ARBA" id="ARBA00047806"/>
    </source>
</evidence>
<feature type="domain" description="Peptide methionine sulphoxide reductase MsrA" evidence="5">
    <location>
        <begin position="13"/>
        <end position="148"/>
    </location>
</feature>
<dbReference type="PANTHER" id="PTHR43774">
    <property type="entry name" value="PEPTIDE METHIONINE SULFOXIDE REDUCTASE"/>
    <property type="match status" value="1"/>
</dbReference>
<dbReference type="EMBL" id="CP000083">
    <property type="protein sequence ID" value="AAZ27048.1"/>
    <property type="molecule type" value="Genomic_DNA"/>
</dbReference>
<organism evidence="6 7">
    <name type="scientific">Colwellia psychrerythraea (strain 34H / ATCC BAA-681)</name>
    <name type="common">Vibrio psychroerythus</name>
    <dbReference type="NCBI Taxonomy" id="167879"/>
    <lineage>
        <taxon>Bacteria</taxon>
        <taxon>Pseudomonadati</taxon>
        <taxon>Pseudomonadota</taxon>
        <taxon>Gammaproteobacteria</taxon>
        <taxon>Alteromonadales</taxon>
        <taxon>Colwelliaceae</taxon>
        <taxon>Colwellia</taxon>
    </lineage>
</organism>
<sequence length="180" mass="20648">MDNIMHSEEFSKIGFGGGCHWCTEGIFESLIGIKAVNQGWIASIGCDAELSEAVEVYFDESIISLQTLIEIHLHTHASTANHSMRQKYRSAIYTYNDAQNQDAKRVLDSLQCDFDKKIITQVLPFDAFKKNKDELTNYLYSSPDKPFCKTYIHPKLRILLTRFKHQVNERKLALCIPNND</sequence>
<dbReference type="InterPro" id="IPR002569">
    <property type="entry name" value="Met_Sox_Rdtase_MsrA_dom"/>
</dbReference>
<protein>
    <recommendedName>
        <fullName evidence="1">peptide-methionine (S)-S-oxide reductase</fullName>
        <ecNumber evidence="1">1.8.4.11</ecNumber>
    </recommendedName>
</protein>
<gene>
    <name evidence="6" type="ordered locus">CPS_3068</name>
</gene>
<comment type="catalytic activity">
    <reaction evidence="3">
        <text>L-methionyl-[protein] + [thioredoxin]-disulfide + H2O = L-methionyl-(S)-S-oxide-[protein] + [thioredoxin]-dithiol</text>
        <dbReference type="Rhea" id="RHEA:14217"/>
        <dbReference type="Rhea" id="RHEA-COMP:10698"/>
        <dbReference type="Rhea" id="RHEA-COMP:10700"/>
        <dbReference type="Rhea" id="RHEA-COMP:12313"/>
        <dbReference type="Rhea" id="RHEA-COMP:12315"/>
        <dbReference type="ChEBI" id="CHEBI:15377"/>
        <dbReference type="ChEBI" id="CHEBI:16044"/>
        <dbReference type="ChEBI" id="CHEBI:29950"/>
        <dbReference type="ChEBI" id="CHEBI:44120"/>
        <dbReference type="ChEBI" id="CHEBI:50058"/>
        <dbReference type="EC" id="1.8.4.11"/>
    </reaction>
</comment>
<evidence type="ECO:0000313" key="6">
    <source>
        <dbReference type="EMBL" id="AAZ27048.1"/>
    </source>
</evidence>
<keyword evidence="2" id="KW-0560">Oxidoreductase</keyword>
<dbReference type="HOGENOM" id="CLU_031040_10_0_6"/>
<dbReference type="EC" id="1.8.4.11" evidence="1"/>
<proteinExistence type="predicted"/>
<dbReference type="InterPro" id="IPR036509">
    <property type="entry name" value="Met_Sox_Rdtase_MsrA_sf"/>
</dbReference>
<dbReference type="PANTHER" id="PTHR43774:SF1">
    <property type="entry name" value="PEPTIDE METHIONINE SULFOXIDE REDUCTASE MSRA 2"/>
    <property type="match status" value="1"/>
</dbReference>
<accession>Q47ZK4</accession>
<reference evidence="6" key="1">
    <citation type="journal article" date="2005" name="Proc. Natl. Acad. Sci. U.S.A.">
        <title>The psychrophilic lifestyle as revealed by the genome sequence of Colwellia psychrerythraea 34H through genomic and proteomic analyses.</title>
        <authorList>
            <person name="Methe B.A."/>
            <person name="Nelson K.E."/>
            <person name="Deming J.W."/>
            <person name="Momen B."/>
            <person name="Melamud E."/>
            <person name="Zhang X."/>
            <person name="Moult J."/>
            <person name="Madupu R."/>
            <person name="Nelson W.C."/>
            <person name="Dodson R.J."/>
            <person name="Brinkac L.M."/>
            <person name="Daugherty S.C."/>
            <person name="Durkin A.S."/>
            <person name="DeBoy R.T."/>
            <person name="Kolonay J.F."/>
            <person name="Sullivan S.A."/>
            <person name="Zhou L."/>
            <person name="Davidsen T.M."/>
            <person name="Wu M."/>
            <person name="Huston A.L."/>
            <person name="Lewis M."/>
            <person name="Weaver B."/>
            <person name="Weidman J.F."/>
            <person name="Khouri H."/>
            <person name="Utterback T.R."/>
            <person name="Feldblyum T.V."/>
            <person name="Fraser C.M."/>
        </authorList>
    </citation>
    <scope>NUCLEOTIDE SEQUENCE [LARGE SCALE GENOMIC DNA]</scope>
    <source>
        <strain evidence="6">34H</strain>
    </source>
</reference>
<name>Q47ZK4_COLP3</name>
<evidence type="ECO:0000313" key="7">
    <source>
        <dbReference type="Proteomes" id="UP000000547"/>
    </source>
</evidence>
<dbReference type="KEGG" id="cps:CPS_3068"/>
<dbReference type="Gene3D" id="3.30.1060.10">
    <property type="entry name" value="Peptide methionine sulphoxide reductase MsrA"/>
    <property type="match status" value="1"/>
</dbReference>
<dbReference type="STRING" id="167879.CPS_3068"/>
<dbReference type="GO" id="GO:0008113">
    <property type="term" value="F:peptide-methionine (S)-S-oxide reductase activity"/>
    <property type="evidence" value="ECO:0007669"/>
    <property type="project" value="UniProtKB-EC"/>
</dbReference>
<comment type="catalytic activity">
    <reaction evidence="4">
        <text>[thioredoxin]-disulfide + L-methionine + H2O = L-methionine (S)-S-oxide + [thioredoxin]-dithiol</text>
        <dbReference type="Rhea" id="RHEA:19993"/>
        <dbReference type="Rhea" id="RHEA-COMP:10698"/>
        <dbReference type="Rhea" id="RHEA-COMP:10700"/>
        <dbReference type="ChEBI" id="CHEBI:15377"/>
        <dbReference type="ChEBI" id="CHEBI:29950"/>
        <dbReference type="ChEBI" id="CHEBI:50058"/>
        <dbReference type="ChEBI" id="CHEBI:57844"/>
        <dbReference type="ChEBI" id="CHEBI:58772"/>
        <dbReference type="EC" id="1.8.4.11"/>
    </reaction>
</comment>
<evidence type="ECO:0000256" key="4">
    <source>
        <dbReference type="ARBA" id="ARBA00048782"/>
    </source>
</evidence>
<dbReference type="AlphaFoldDB" id="Q47ZK4"/>
<evidence type="ECO:0000256" key="2">
    <source>
        <dbReference type="ARBA" id="ARBA00023002"/>
    </source>
</evidence>
<dbReference type="Pfam" id="PF01625">
    <property type="entry name" value="PMSR"/>
    <property type="match status" value="1"/>
</dbReference>
<dbReference type="RefSeq" id="WP_011043855.1">
    <property type="nucleotide sequence ID" value="NC_003910.7"/>
</dbReference>
<dbReference type="SUPFAM" id="SSF55068">
    <property type="entry name" value="Peptide methionine sulfoxide reductase"/>
    <property type="match status" value="1"/>
</dbReference>
<evidence type="ECO:0000259" key="5">
    <source>
        <dbReference type="Pfam" id="PF01625"/>
    </source>
</evidence>
<dbReference type="Proteomes" id="UP000000547">
    <property type="component" value="Chromosome"/>
</dbReference>
<evidence type="ECO:0000256" key="1">
    <source>
        <dbReference type="ARBA" id="ARBA00012502"/>
    </source>
</evidence>